<dbReference type="AlphaFoldDB" id="A0A4R0RM45"/>
<evidence type="ECO:0000256" key="1">
    <source>
        <dbReference type="SAM" id="MobiDB-lite"/>
    </source>
</evidence>
<evidence type="ECO:0000313" key="2">
    <source>
        <dbReference type="EMBL" id="TCD67075.1"/>
    </source>
</evidence>
<dbReference type="EMBL" id="RWJN01000111">
    <property type="protein sequence ID" value="TCD67075.1"/>
    <property type="molecule type" value="Genomic_DNA"/>
</dbReference>
<reference evidence="2 3" key="1">
    <citation type="submission" date="2018-11" db="EMBL/GenBank/DDBJ databases">
        <title>Genome assembly of Steccherinum ochraceum LE-BIN_3174, the white-rot fungus of the Steccherinaceae family (The Residual Polyporoid clade, Polyporales, Basidiomycota).</title>
        <authorList>
            <person name="Fedorova T.V."/>
            <person name="Glazunova O.A."/>
            <person name="Landesman E.O."/>
            <person name="Moiseenko K.V."/>
            <person name="Psurtseva N.V."/>
            <person name="Savinova O.S."/>
            <person name="Shakhova N.V."/>
            <person name="Tyazhelova T.V."/>
            <person name="Vasina D.V."/>
        </authorList>
    </citation>
    <scope>NUCLEOTIDE SEQUENCE [LARGE SCALE GENOMIC DNA]</scope>
    <source>
        <strain evidence="2 3">LE-BIN_3174</strain>
    </source>
</reference>
<evidence type="ECO:0000313" key="3">
    <source>
        <dbReference type="Proteomes" id="UP000292702"/>
    </source>
</evidence>
<accession>A0A4R0RM45</accession>
<proteinExistence type="predicted"/>
<name>A0A4R0RM45_9APHY</name>
<comment type="caution">
    <text evidence="2">The sequence shown here is derived from an EMBL/GenBank/DDBJ whole genome shotgun (WGS) entry which is preliminary data.</text>
</comment>
<sequence>MDSPSPPPTTRFATEFDADGTPNISTIDWVKVVTDEPHHAANWLLYLHRIQDMTELPSFMDALLDVTCVDPRPQQWDTFTATAIPCVLMDILIGSDMYELEADGGHVFKDLGYVSVLLMVLSHCVRLLALDSSTEDEQKCKAYLLQNRETLLRALWNTRHIIREERDRLGLKTRALGDEYAHMANVYMCVIALIGMSKPSSKLSMIQTIEIETTSLAPHFLLFCWMNGLSHGHVTQAISLLWAMMLNAPDDVEEFVSDHFRYVQDDPEYPGLFLARVSRLLRHPDTLGAQGHQLLLVCSRVVGYKADIFVRVEPPKGNGHSVIIPTMEIIRIMLQNSAERIGGQLLRYWGPLNFVPLYARYLTKAVIDNVSMDLQIARMILSHVMSSLVSGTRQGQNLQYREQRRTAQRIWHATLRELLETSVTSDDQEQLKAESLELWRHYGSLLDLKEGSHIMPAARPESALSDERDTRSPSPPHEGMQRLLARSILQLTMSDKGLGGWSPSSLSKGFMNMKRTNDAESHVIEFQSFMIGRPAATTLQSYMFTPHSYCRYSSSQNGPTDDDCQQRDIDIIQNPSPVTRFARECDAKGHPKLSTIDWEKLSIHEPDQVTAWILYLHQNECTREALAFLPALYKTMNYGDSRTPQWAAFAKAALPCVLMDIACEDDMFQERSCEEAFKTFNYGIKVVSLLGFCTSILLGDILSEDDEMCKAGVLSRRGQFFKAMWKLRHVIKLESLIIGPDHAFFDFITLPYPAYCCREMKIQSVPLSSFASHFLLFYWTYDTLRSNTIGTISLLHGMVSQTERLVIKDWVNAHLEMTQSDEDYVPLLMAKICETLRGESVVGMDAYALTSVCAKLVFWRPDVFVAVDLPEGFGLVPSLTAHCHRQTCSSTPKFARDVQVIVMEMMRVALRSSAGDNIGKQLTRYAGPLNYIAILAPYLVQAVKENLPADFNTAYVVLAQIQSPIGERGRSTGDRELADEYPEQHRTTTRIWHDILRELVGISATTNEQRELKDTALHVWRSYGSLLNMLEGVRNSESVLFEPLPVLWSVAGIPSASSV</sequence>
<protein>
    <submittedName>
        <fullName evidence="2">Uncharacterized protein</fullName>
    </submittedName>
</protein>
<organism evidence="2 3">
    <name type="scientific">Steccherinum ochraceum</name>
    <dbReference type="NCBI Taxonomy" id="92696"/>
    <lineage>
        <taxon>Eukaryota</taxon>
        <taxon>Fungi</taxon>
        <taxon>Dikarya</taxon>
        <taxon>Basidiomycota</taxon>
        <taxon>Agaricomycotina</taxon>
        <taxon>Agaricomycetes</taxon>
        <taxon>Polyporales</taxon>
        <taxon>Steccherinaceae</taxon>
        <taxon>Steccherinum</taxon>
    </lineage>
</organism>
<feature type="region of interest" description="Disordered" evidence="1">
    <location>
        <begin position="459"/>
        <end position="480"/>
    </location>
</feature>
<gene>
    <name evidence="2" type="ORF">EIP91_000588</name>
</gene>
<keyword evidence="3" id="KW-1185">Reference proteome</keyword>
<dbReference type="Proteomes" id="UP000292702">
    <property type="component" value="Unassembled WGS sequence"/>
</dbReference>